<comment type="caution">
    <text evidence="2">The sequence shown here is derived from an EMBL/GenBank/DDBJ whole genome shotgun (WGS) entry which is preliminary data.</text>
</comment>
<dbReference type="AlphaFoldDB" id="A0A392TJG9"/>
<feature type="compositionally biased region" description="Polar residues" evidence="1">
    <location>
        <begin position="12"/>
        <end position="28"/>
    </location>
</feature>
<evidence type="ECO:0000256" key="1">
    <source>
        <dbReference type="SAM" id="MobiDB-lite"/>
    </source>
</evidence>
<feature type="non-terminal residue" evidence="2">
    <location>
        <position position="44"/>
    </location>
</feature>
<reference evidence="2 3" key="1">
    <citation type="journal article" date="2018" name="Front. Plant Sci.">
        <title>Red Clover (Trifolium pratense) and Zigzag Clover (T. medium) - A Picture of Genomic Similarities and Differences.</title>
        <authorList>
            <person name="Dluhosova J."/>
            <person name="Istvanek J."/>
            <person name="Nedelnik J."/>
            <person name="Repkova J."/>
        </authorList>
    </citation>
    <scope>NUCLEOTIDE SEQUENCE [LARGE SCALE GENOMIC DNA]</scope>
    <source>
        <strain evidence="3">cv. 10/8</strain>
        <tissue evidence="2">Leaf</tissue>
    </source>
</reference>
<dbReference type="Proteomes" id="UP000265520">
    <property type="component" value="Unassembled WGS sequence"/>
</dbReference>
<feature type="region of interest" description="Disordered" evidence="1">
    <location>
        <begin position="1"/>
        <end position="44"/>
    </location>
</feature>
<protein>
    <submittedName>
        <fullName evidence="2">Uncharacterized protein</fullName>
    </submittedName>
</protein>
<dbReference type="EMBL" id="LXQA010597299">
    <property type="protein sequence ID" value="MCI61309.1"/>
    <property type="molecule type" value="Genomic_DNA"/>
</dbReference>
<evidence type="ECO:0000313" key="2">
    <source>
        <dbReference type="EMBL" id="MCI61309.1"/>
    </source>
</evidence>
<organism evidence="2 3">
    <name type="scientific">Trifolium medium</name>
    <dbReference type="NCBI Taxonomy" id="97028"/>
    <lineage>
        <taxon>Eukaryota</taxon>
        <taxon>Viridiplantae</taxon>
        <taxon>Streptophyta</taxon>
        <taxon>Embryophyta</taxon>
        <taxon>Tracheophyta</taxon>
        <taxon>Spermatophyta</taxon>
        <taxon>Magnoliopsida</taxon>
        <taxon>eudicotyledons</taxon>
        <taxon>Gunneridae</taxon>
        <taxon>Pentapetalae</taxon>
        <taxon>rosids</taxon>
        <taxon>fabids</taxon>
        <taxon>Fabales</taxon>
        <taxon>Fabaceae</taxon>
        <taxon>Papilionoideae</taxon>
        <taxon>50 kb inversion clade</taxon>
        <taxon>NPAAA clade</taxon>
        <taxon>Hologalegina</taxon>
        <taxon>IRL clade</taxon>
        <taxon>Trifolieae</taxon>
        <taxon>Trifolium</taxon>
    </lineage>
</organism>
<keyword evidence="3" id="KW-1185">Reference proteome</keyword>
<name>A0A392TJG9_9FABA</name>
<sequence>MKKFLPLPPLQKSWQESSIHVQEPSGGSVSKAEDEISTSPTSVL</sequence>
<evidence type="ECO:0000313" key="3">
    <source>
        <dbReference type="Proteomes" id="UP000265520"/>
    </source>
</evidence>
<accession>A0A392TJG9</accession>
<proteinExistence type="predicted"/>